<keyword evidence="2" id="KW-0808">Transferase</keyword>
<dbReference type="EMBL" id="SRXW01000001">
    <property type="protein sequence ID" value="TGY90117.1"/>
    <property type="molecule type" value="Genomic_DNA"/>
</dbReference>
<evidence type="ECO:0000313" key="2">
    <source>
        <dbReference type="EMBL" id="TGY90117.1"/>
    </source>
</evidence>
<dbReference type="InterPro" id="IPR000182">
    <property type="entry name" value="GNAT_dom"/>
</dbReference>
<evidence type="ECO:0000259" key="1">
    <source>
        <dbReference type="PROSITE" id="PS51186"/>
    </source>
</evidence>
<accession>A0A4S2H3D2</accession>
<dbReference type="PROSITE" id="PS51186">
    <property type="entry name" value="GNAT"/>
    <property type="match status" value="1"/>
</dbReference>
<keyword evidence="3" id="KW-1185">Reference proteome</keyword>
<dbReference type="InterPro" id="IPR016181">
    <property type="entry name" value="Acyl_CoA_acyltransferase"/>
</dbReference>
<name>A0A4S2H3D2_9PROT</name>
<feature type="domain" description="N-acetyltransferase" evidence="1">
    <location>
        <begin position="12"/>
        <end position="174"/>
    </location>
</feature>
<gene>
    <name evidence="2" type="ORF">E5163_03025</name>
</gene>
<dbReference type="GO" id="GO:0016747">
    <property type="term" value="F:acyltransferase activity, transferring groups other than amino-acyl groups"/>
    <property type="evidence" value="ECO:0007669"/>
    <property type="project" value="InterPro"/>
</dbReference>
<reference evidence="2 3" key="1">
    <citation type="journal article" date="2017" name="Int. J. Syst. Evol. Microbiol.">
        <title>Marinicauda algicola sp. nov., isolated from a marine red alga Rhodosorus marinus.</title>
        <authorList>
            <person name="Jeong S.E."/>
            <person name="Jeon S.H."/>
            <person name="Chun B.H."/>
            <person name="Kim D.W."/>
            <person name="Jeon C.O."/>
        </authorList>
    </citation>
    <scope>NUCLEOTIDE SEQUENCE [LARGE SCALE GENOMIC DNA]</scope>
    <source>
        <strain evidence="2 3">JCM 31718</strain>
    </source>
</reference>
<dbReference type="Proteomes" id="UP000308054">
    <property type="component" value="Unassembled WGS sequence"/>
</dbReference>
<dbReference type="Gene3D" id="3.40.630.30">
    <property type="match status" value="1"/>
</dbReference>
<organism evidence="2 3">
    <name type="scientific">Marinicauda algicola</name>
    <dbReference type="NCBI Taxonomy" id="2029849"/>
    <lineage>
        <taxon>Bacteria</taxon>
        <taxon>Pseudomonadati</taxon>
        <taxon>Pseudomonadota</taxon>
        <taxon>Alphaproteobacteria</taxon>
        <taxon>Maricaulales</taxon>
        <taxon>Maricaulaceae</taxon>
        <taxon>Marinicauda</taxon>
    </lineage>
</organism>
<comment type="caution">
    <text evidence="2">The sequence shown here is derived from an EMBL/GenBank/DDBJ whole genome shotgun (WGS) entry which is preliminary data.</text>
</comment>
<protein>
    <submittedName>
        <fullName evidence="2">N-acetyltransferase</fullName>
    </submittedName>
</protein>
<dbReference type="PANTHER" id="PTHR43792:SF16">
    <property type="entry name" value="N-ACETYLTRANSFERASE DOMAIN-CONTAINING PROTEIN"/>
    <property type="match status" value="1"/>
</dbReference>
<dbReference type="PANTHER" id="PTHR43792">
    <property type="entry name" value="GNAT FAMILY, PUTATIVE (AFU_ORTHOLOGUE AFUA_3G00765)-RELATED-RELATED"/>
    <property type="match status" value="1"/>
</dbReference>
<dbReference type="InterPro" id="IPR051531">
    <property type="entry name" value="N-acetyltransferase"/>
</dbReference>
<dbReference type="AlphaFoldDB" id="A0A4S2H3D2"/>
<sequence>MNLAPRLETERLILRLHRAEDFEASAAMWANPDVVRHIGGQPSPRGEAWMRMLRYPGLWALLGYGYLAIEDKATGRFAGEAGLADFKREMSPSIEAIPEAGWALHPDFHGRGLATEAVGAVLGWADANLDARETCCIIDPGNTASVRVAQKLGFTGPQMARFRGSETLLFRRARRT</sequence>
<proteinExistence type="predicted"/>
<dbReference type="OrthoDB" id="6293260at2"/>
<evidence type="ECO:0000313" key="3">
    <source>
        <dbReference type="Proteomes" id="UP000308054"/>
    </source>
</evidence>
<dbReference type="SUPFAM" id="SSF55729">
    <property type="entry name" value="Acyl-CoA N-acyltransferases (Nat)"/>
    <property type="match status" value="1"/>
</dbReference>
<dbReference type="RefSeq" id="WP_135994616.1">
    <property type="nucleotide sequence ID" value="NZ_CP071057.1"/>
</dbReference>
<dbReference type="Pfam" id="PF13302">
    <property type="entry name" value="Acetyltransf_3"/>
    <property type="match status" value="1"/>
</dbReference>